<organism evidence="2 3">
    <name type="scientific">Ensete ventricosum</name>
    <name type="common">Abyssinian banana</name>
    <name type="synonym">Musa ensete</name>
    <dbReference type="NCBI Taxonomy" id="4639"/>
    <lineage>
        <taxon>Eukaryota</taxon>
        <taxon>Viridiplantae</taxon>
        <taxon>Streptophyta</taxon>
        <taxon>Embryophyta</taxon>
        <taxon>Tracheophyta</taxon>
        <taxon>Spermatophyta</taxon>
        <taxon>Magnoliopsida</taxon>
        <taxon>Liliopsida</taxon>
        <taxon>Zingiberales</taxon>
        <taxon>Musaceae</taxon>
        <taxon>Ensete</taxon>
    </lineage>
</organism>
<reference evidence="2 3" key="1">
    <citation type="submission" date="2022-12" db="EMBL/GenBank/DDBJ databases">
        <title>Chromosome-scale assembly of the Ensete ventricosum genome.</title>
        <authorList>
            <person name="Dussert Y."/>
            <person name="Stocks J."/>
            <person name="Wendawek A."/>
            <person name="Woldeyes F."/>
            <person name="Nichols R.A."/>
            <person name="Borrell J.S."/>
        </authorList>
    </citation>
    <scope>NUCLEOTIDE SEQUENCE [LARGE SCALE GENOMIC DNA]</scope>
    <source>
        <strain evidence="3">cv. Maze</strain>
        <tissue evidence="2">Seeds</tissue>
    </source>
</reference>
<gene>
    <name evidence="2" type="ORF">OPV22_030266</name>
</gene>
<dbReference type="GO" id="GO:0005737">
    <property type="term" value="C:cytoplasm"/>
    <property type="evidence" value="ECO:0007669"/>
    <property type="project" value="TreeGrafter"/>
</dbReference>
<dbReference type="GO" id="GO:0006081">
    <property type="term" value="P:aldehyde metabolic process"/>
    <property type="evidence" value="ECO:0007669"/>
    <property type="project" value="InterPro"/>
</dbReference>
<dbReference type="InterPro" id="IPR016162">
    <property type="entry name" value="Ald_DH_N"/>
</dbReference>
<dbReference type="SUPFAM" id="SSF53720">
    <property type="entry name" value="ALDH-like"/>
    <property type="match status" value="1"/>
</dbReference>
<dbReference type="InterPro" id="IPR012394">
    <property type="entry name" value="Aldehyde_DH_NAD(P)"/>
</dbReference>
<keyword evidence="1" id="KW-0560">Oxidoreductase</keyword>
<dbReference type="GO" id="GO:0004029">
    <property type="term" value="F:aldehyde dehydrogenase (NAD+) activity"/>
    <property type="evidence" value="ECO:0007669"/>
    <property type="project" value="TreeGrafter"/>
</dbReference>
<dbReference type="InterPro" id="IPR016161">
    <property type="entry name" value="Ald_DH/histidinol_DH"/>
</dbReference>
<accession>A0AAV8Q8A7</accession>
<dbReference type="PANTHER" id="PTHR43570:SF17">
    <property type="entry name" value="ALDEHYDE DEHYDROGENASE FAMILY 3 MEMBER F1"/>
    <property type="match status" value="1"/>
</dbReference>
<comment type="caution">
    <text evidence="2">The sequence shown here is derived from an EMBL/GenBank/DDBJ whole genome shotgun (WGS) entry which is preliminary data.</text>
</comment>
<keyword evidence="3" id="KW-1185">Reference proteome</keyword>
<name>A0AAV8Q8A7_ENSVE</name>
<dbReference type="Proteomes" id="UP001222027">
    <property type="component" value="Unassembled WGS sequence"/>
</dbReference>
<evidence type="ECO:0008006" key="4">
    <source>
        <dbReference type="Google" id="ProtNLM"/>
    </source>
</evidence>
<evidence type="ECO:0000313" key="2">
    <source>
        <dbReference type="EMBL" id="KAJ8467714.1"/>
    </source>
</evidence>
<protein>
    <recommendedName>
        <fullName evidence="4">Aldehyde dehydrogenase domain-containing protein</fullName>
    </recommendedName>
</protein>
<evidence type="ECO:0000313" key="3">
    <source>
        <dbReference type="Proteomes" id="UP001222027"/>
    </source>
</evidence>
<proteinExistence type="predicted"/>
<evidence type="ECO:0000256" key="1">
    <source>
        <dbReference type="ARBA" id="ARBA00023002"/>
    </source>
</evidence>
<sequence length="84" mass="9580">MVSVRVEGVANEVRTAFESGKTRSLAWRRSQLKALQRLLYEEEEGMFRALKQDLCKHQAEAYRDEASIAHTCPQSSSEFIPPPL</sequence>
<dbReference type="EMBL" id="JAQQAF010000008">
    <property type="protein sequence ID" value="KAJ8467714.1"/>
    <property type="molecule type" value="Genomic_DNA"/>
</dbReference>
<dbReference type="Gene3D" id="3.40.605.10">
    <property type="entry name" value="Aldehyde Dehydrogenase, Chain A, domain 1"/>
    <property type="match status" value="1"/>
</dbReference>
<dbReference type="AlphaFoldDB" id="A0AAV8Q8A7"/>
<dbReference type="PANTHER" id="PTHR43570">
    <property type="entry name" value="ALDEHYDE DEHYDROGENASE"/>
    <property type="match status" value="1"/>
</dbReference>